<dbReference type="PROSITE" id="PS50987">
    <property type="entry name" value="HTH_ARSR_2"/>
    <property type="match status" value="1"/>
</dbReference>
<dbReference type="Proteomes" id="UP000636949">
    <property type="component" value="Unassembled WGS sequence"/>
</dbReference>
<dbReference type="SMART" id="SM00418">
    <property type="entry name" value="HTH_ARSR"/>
    <property type="match status" value="1"/>
</dbReference>
<evidence type="ECO:0000256" key="2">
    <source>
        <dbReference type="ARBA" id="ARBA00023125"/>
    </source>
</evidence>
<sequence>MSILKNLGSTYQTELCLKAFKALANPDRFNIALWLLEPKKNFFSEKIDIEKEGVTINMIMQKLDLSQSVTSQHIQQLQEAGIITCERKAQFRMCKLNKTYTRQMFESIADMFQ</sequence>
<dbReference type="OrthoDB" id="9790747at2"/>
<dbReference type="InterPro" id="IPR011991">
    <property type="entry name" value="ArsR-like_HTH"/>
</dbReference>
<reference evidence="5" key="1">
    <citation type="journal article" date="2014" name="Int. J. Syst. Evol. Microbiol.">
        <title>Complete genome sequence of Corynebacterium casei LMG S-19264T (=DSM 44701T), isolated from a smear-ripened cheese.</title>
        <authorList>
            <consortium name="US DOE Joint Genome Institute (JGI-PGF)"/>
            <person name="Walter F."/>
            <person name="Albersmeier A."/>
            <person name="Kalinowski J."/>
            <person name="Ruckert C."/>
        </authorList>
    </citation>
    <scope>NUCLEOTIDE SEQUENCE</scope>
    <source>
        <strain evidence="5">CGMCC 1.15758</strain>
    </source>
</reference>
<comment type="caution">
    <text evidence="5">The sequence shown here is derived from an EMBL/GenBank/DDBJ whole genome shotgun (WGS) entry which is preliminary data.</text>
</comment>
<accession>A0A8J2Z1W1</accession>
<dbReference type="InterPro" id="IPR001845">
    <property type="entry name" value="HTH_ArsR_DNA-bd_dom"/>
</dbReference>
<protein>
    <submittedName>
        <fullName evidence="5">Transcriptional regulator</fullName>
    </submittedName>
</protein>
<dbReference type="Pfam" id="PF01022">
    <property type="entry name" value="HTH_5"/>
    <property type="match status" value="1"/>
</dbReference>
<evidence type="ECO:0000313" key="6">
    <source>
        <dbReference type="Proteomes" id="UP000636949"/>
    </source>
</evidence>
<keyword evidence="3" id="KW-0804">Transcription</keyword>
<evidence type="ECO:0000256" key="1">
    <source>
        <dbReference type="ARBA" id="ARBA00023015"/>
    </source>
</evidence>
<dbReference type="PANTHER" id="PTHR33154">
    <property type="entry name" value="TRANSCRIPTIONAL REGULATOR, ARSR FAMILY"/>
    <property type="match status" value="1"/>
</dbReference>
<organism evidence="5 6">
    <name type="scientific">Cysteiniphilum litorale</name>
    <dbReference type="NCBI Taxonomy" id="2056700"/>
    <lineage>
        <taxon>Bacteria</taxon>
        <taxon>Pseudomonadati</taxon>
        <taxon>Pseudomonadota</taxon>
        <taxon>Gammaproteobacteria</taxon>
        <taxon>Thiotrichales</taxon>
        <taxon>Fastidiosibacteraceae</taxon>
        <taxon>Cysteiniphilum</taxon>
    </lineage>
</organism>
<dbReference type="InterPro" id="IPR051081">
    <property type="entry name" value="HTH_MetalResp_TranReg"/>
</dbReference>
<feature type="domain" description="HTH arsR-type" evidence="4">
    <location>
        <begin position="8"/>
        <end position="113"/>
    </location>
</feature>
<reference evidence="5" key="2">
    <citation type="submission" date="2020-09" db="EMBL/GenBank/DDBJ databases">
        <authorList>
            <person name="Sun Q."/>
            <person name="Zhou Y."/>
        </authorList>
    </citation>
    <scope>NUCLEOTIDE SEQUENCE</scope>
    <source>
        <strain evidence="5">CGMCC 1.15758</strain>
    </source>
</reference>
<evidence type="ECO:0000256" key="3">
    <source>
        <dbReference type="ARBA" id="ARBA00023163"/>
    </source>
</evidence>
<dbReference type="GO" id="GO:0003677">
    <property type="term" value="F:DNA binding"/>
    <property type="evidence" value="ECO:0007669"/>
    <property type="project" value="UniProtKB-KW"/>
</dbReference>
<dbReference type="SUPFAM" id="SSF46785">
    <property type="entry name" value="Winged helix' DNA-binding domain"/>
    <property type="match status" value="1"/>
</dbReference>
<dbReference type="AlphaFoldDB" id="A0A8J2Z1W1"/>
<dbReference type="RefSeq" id="WP_117001272.1">
    <property type="nucleotide sequence ID" value="NZ_BMJS01000001.1"/>
</dbReference>
<dbReference type="EMBL" id="BMJS01000001">
    <property type="protein sequence ID" value="GGF87725.1"/>
    <property type="molecule type" value="Genomic_DNA"/>
</dbReference>
<gene>
    <name evidence="5" type="primary">arsR</name>
    <name evidence="5" type="ORF">GCM10010995_01180</name>
</gene>
<evidence type="ECO:0000259" key="4">
    <source>
        <dbReference type="PROSITE" id="PS50987"/>
    </source>
</evidence>
<dbReference type="InterPro" id="IPR036390">
    <property type="entry name" value="WH_DNA-bd_sf"/>
</dbReference>
<dbReference type="CDD" id="cd00090">
    <property type="entry name" value="HTH_ARSR"/>
    <property type="match status" value="1"/>
</dbReference>
<name>A0A8J2Z1W1_9GAMM</name>
<dbReference type="InterPro" id="IPR036388">
    <property type="entry name" value="WH-like_DNA-bd_sf"/>
</dbReference>
<evidence type="ECO:0000313" key="5">
    <source>
        <dbReference type="EMBL" id="GGF87725.1"/>
    </source>
</evidence>
<proteinExistence type="predicted"/>
<keyword evidence="1" id="KW-0805">Transcription regulation</keyword>
<dbReference type="GO" id="GO:0003700">
    <property type="term" value="F:DNA-binding transcription factor activity"/>
    <property type="evidence" value="ECO:0007669"/>
    <property type="project" value="InterPro"/>
</dbReference>
<dbReference type="PANTHER" id="PTHR33154:SF33">
    <property type="entry name" value="TRANSCRIPTIONAL REPRESSOR SDPR"/>
    <property type="match status" value="1"/>
</dbReference>
<keyword evidence="2" id="KW-0238">DNA-binding</keyword>
<keyword evidence="6" id="KW-1185">Reference proteome</keyword>
<dbReference type="Gene3D" id="1.10.10.10">
    <property type="entry name" value="Winged helix-like DNA-binding domain superfamily/Winged helix DNA-binding domain"/>
    <property type="match status" value="1"/>
</dbReference>